<feature type="compositionally biased region" description="Low complexity" evidence="1">
    <location>
        <begin position="120"/>
        <end position="131"/>
    </location>
</feature>
<dbReference type="RefSeq" id="WP_075634888.1">
    <property type="nucleotide sequence ID" value="NZ_MKIO01000029.1"/>
</dbReference>
<dbReference type="EMBL" id="MKIO01000029">
    <property type="protein sequence ID" value="OLP55340.1"/>
    <property type="molecule type" value="Genomic_DNA"/>
</dbReference>
<dbReference type="Proteomes" id="UP000186143">
    <property type="component" value="Unassembled WGS sequence"/>
</dbReference>
<sequence length="195" mass="20259">MSTALVVMTILGCDDAVTSCHYVETVKGSWTSISACDTHSQTVLPRFTNRSYPVIVALCEKQDEGIVAQSGMIPAPPAAPALPEAGADLASAAAVPPAPVPAAPVGQGIAARAPDSVERPSPTTAAPTATTLEQIDPAPVPPEPPGLTAIPARAYDFLRNQLPGRDALRRTLTAPVHYVGEGYSWVAHRIVPDKP</sequence>
<evidence type="ECO:0000256" key="1">
    <source>
        <dbReference type="SAM" id="MobiDB-lite"/>
    </source>
</evidence>
<gene>
    <name evidence="2" type="ORF">BJF92_22530</name>
</gene>
<organism evidence="2 3">
    <name type="scientific">Xaviernesmea rhizosphaerae</name>
    <dbReference type="NCBI Taxonomy" id="1672749"/>
    <lineage>
        <taxon>Bacteria</taxon>
        <taxon>Pseudomonadati</taxon>
        <taxon>Pseudomonadota</taxon>
        <taxon>Alphaproteobacteria</taxon>
        <taxon>Hyphomicrobiales</taxon>
        <taxon>Rhizobiaceae</taxon>
        <taxon>Rhizobium/Agrobacterium group</taxon>
        <taxon>Xaviernesmea</taxon>
    </lineage>
</organism>
<reference evidence="2 3" key="1">
    <citation type="submission" date="2016-09" db="EMBL/GenBank/DDBJ databases">
        <title>Rhizobium sp. nov., a novel species isolated from the rice rhizosphere.</title>
        <authorList>
            <person name="Zhao J."/>
            <person name="Zhang X."/>
        </authorList>
    </citation>
    <scope>NUCLEOTIDE SEQUENCE [LARGE SCALE GENOMIC DNA]</scope>
    <source>
        <strain evidence="2 3">MH17</strain>
    </source>
</reference>
<protein>
    <submittedName>
        <fullName evidence="2">Uncharacterized protein</fullName>
    </submittedName>
</protein>
<dbReference type="AlphaFoldDB" id="A0A1Q9AJ94"/>
<comment type="caution">
    <text evidence="2">The sequence shown here is derived from an EMBL/GenBank/DDBJ whole genome shotgun (WGS) entry which is preliminary data.</text>
</comment>
<name>A0A1Q9AJ94_9HYPH</name>
<evidence type="ECO:0000313" key="3">
    <source>
        <dbReference type="Proteomes" id="UP000186143"/>
    </source>
</evidence>
<feature type="region of interest" description="Disordered" evidence="1">
    <location>
        <begin position="113"/>
        <end position="148"/>
    </location>
</feature>
<evidence type="ECO:0000313" key="2">
    <source>
        <dbReference type="EMBL" id="OLP55340.1"/>
    </source>
</evidence>
<accession>A0A1Q9AJ94</accession>
<dbReference type="OrthoDB" id="7916376at2"/>
<proteinExistence type="predicted"/>